<dbReference type="Gene3D" id="2.150.10.10">
    <property type="entry name" value="Serralysin-like metalloprotease, C-terminal"/>
    <property type="match status" value="1"/>
</dbReference>
<dbReference type="SUPFAM" id="SSF51120">
    <property type="entry name" value="beta-Roll"/>
    <property type="match status" value="1"/>
</dbReference>
<name>A0A6M0RMG2_9CYAN</name>
<feature type="region of interest" description="Disordered" evidence="1">
    <location>
        <begin position="708"/>
        <end position="731"/>
    </location>
</feature>
<dbReference type="AlphaFoldDB" id="A0A6M0RMG2"/>
<evidence type="ECO:0000256" key="1">
    <source>
        <dbReference type="SAM" id="MobiDB-lite"/>
    </source>
</evidence>
<dbReference type="InterPro" id="IPR041690">
    <property type="entry name" value="Cadherin_5"/>
</dbReference>
<dbReference type="PRINTS" id="PR00313">
    <property type="entry name" value="CABNDNGRPT"/>
</dbReference>
<organism evidence="3 4">
    <name type="scientific">Adonisia turfae CCMR0081</name>
    <dbReference type="NCBI Taxonomy" id="2292702"/>
    <lineage>
        <taxon>Bacteria</taxon>
        <taxon>Bacillati</taxon>
        <taxon>Cyanobacteriota</taxon>
        <taxon>Adonisia</taxon>
        <taxon>Adonisia turfae</taxon>
    </lineage>
</organism>
<feature type="domain" description="Cadherin-like" evidence="2">
    <location>
        <begin position="583"/>
        <end position="684"/>
    </location>
</feature>
<evidence type="ECO:0000313" key="3">
    <source>
        <dbReference type="EMBL" id="NEZ56963.1"/>
    </source>
</evidence>
<reference evidence="3 4" key="1">
    <citation type="journal article" date="2020" name="Microb. Ecol.">
        <title>Ecogenomics of the Marine Benthic Filamentous Cyanobacterium Adonisia.</title>
        <authorList>
            <person name="Walter J.M."/>
            <person name="Coutinho F.H."/>
            <person name="Leomil L."/>
            <person name="Hargreaves P.I."/>
            <person name="Campeao M.E."/>
            <person name="Vieira V.V."/>
            <person name="Silva B.S."/>
            <person name="Fistarol G.O."/>
            <person name="Salomon P.S."/>
            <person name="Sawabe T."/>
            <person name="Mino S."/>
            <person name="Hosokawa M."/>
            <person name="Miyashita H."/>
            <person name="Maruyama F."/>
            <person name="van Verk M.C."/>
            <person name="Dutilh B.E."/>
            <person name="Thompson C.C."/>
            <person name="Thompson F.L."/>
        </authorList>
    </citation>
    <scope>NUCLEOTIDE SEQUENCE [LARGE SCALE GENOMIC DNA]</scope>
    <source>
        <strain evidence="3 4">CCMR0081</strain>
    </source>
</reference>
<dbReference type="Pfam" id="PF17963">
    <property type="entry name" value="Big_9"/>
    <property type="match status" value="1"/>
</dbReference>
<gene>
    <name evidence="3" type="ORF">DXZ20_14995</name>
</gene>
<sequence length="831" mass="86791">MWFRHSTQVVLSGKISKMAQIINVSSPNSNQAYTVGDIITINVEFDNSNLFVNGNPRLLLETGTTDRFANFSGRNGSNTLQFTYTVQSGDVSSDLDYFSTTAFDLSEGSIGIIESPDIPDLTLPTPGEAGSLSANNDLVIGSINQAPSAVTLTNRTAALREDTDTTTRIKVADINVTDDDLGTNTLGLTGADAANFEIEGTELFLAAGTNLDFDVQSEFNINVFVDDPTVGGTPDAIADFNLSVNDSGFDFRNLTLGDGFSNVGLLSAESQALIKTAFDLPDSLDLTNFNPLSAAANGDAVGAEVLADLVSLQTLIVQTGETLSGALPDKSPMTLQLTTAMTALEVIQPEAEAGNAVDLGDVDTVKTILEATVTNLKNQDPSLDLDTVSNNSTAISEVIAASTGAILTTATNNSPQDAVVNIFQAQQVTQNQVANDLEAAVVGIKTFDDVITENTGTNLDTQIESIATNLIPIAVDDVFALTSTDSFAGNVLSDNGQGSDFDFEGTSLTIIAANDNDTLIGNPIQLDFGNLTLNSDGSFIYTPDSSLGNGVVEDSFTYTIADGTGAIDTATVNLNIAISGPSNESPVAVDDIATANQSLNNPKTILASTLLANDTDANGDALLITGVTANAVSRNGKTVGTVTLNDDGNIIYTSTNKRFSGVATFDYTVSDGELLDTGTVKVRVGKTQNGGNGKDILTGTSGDDILNGGNAPDRLSGVDQPSRNPGKGEFDILTGGNGRDTFVLGNDKHVFYQGMGDADLAVITDFGRGPDQIQLQDLSSVSNQSYDFTFVEDFNGLGAGTQISYVGLDDQPDLIGFVQDANISVAQAQFV</sequence>
<dbReference type="InterPro" id="IPR010221">
    <property type="entry name" value="VCBS_dom"/>
</dbReference>
<dbReference type="EMBL" id="QXHD01000004">
    <property type="protein sequence ID" value="NEZ56963.1"/>
    <property type="molecule type" value="Genomic_DNA"/>
</dbReference>
<dbReference type="PROSITE" id="PS00330">
    <property type="entry name" value="HEMOLYSIN_CALCIUM"/>
    <property type="match status" value="1"/>
</dbReference>
<dbReference type="InterPro" id="IPR011049">
    <property type="entry name" value="Serralysin-like_metalloprot_C"/>
</dbReference>
<dbReference type="InterPro" id="IPR018511">
    <property type="entry name" value="Hemolysin-typ_Ca-bd_CS"/>
</dbReference>
<protein>
    <recommendedName>
        <fullName evidence="2">Cadherin-like domain-containing protein</fullName>
    </recommendedName>
</protein>
<accession>A0A6M0RMG2</accession>
<keyword evidence="4" id="KW-1185">Reference proteome</keyword>
<dbReference type="Pfam" id="PF17892">
    <property type="entry name" value="Cadherin_5"/>
    <property type="match status" value="1"/>
</dbReference>
<evidence type="ECO:0000313" key="4">
    <source>
        <dbReference type="Proteomes" id="UP000481033"/>
    </source>
</evidence>
<comment type="caution">
    <text evidence="3">The sequence shown here is derived from an EMBL/GenBank/DDBJ whole genome shotgun (WGS) entry which is preliminary data.</text>
</comment>
<proteinExistence type="predicted"/>
<evidence type="ECO:0000259" key="2">
    <source>
        <dbReference type="Pfam" id="PF17892"/>
    </source>
</evidence>
<dbReference type="Proteomes" id="UP000481033">
    <property type="component" value="Unassembled WGS sequence"/>
</dbReference>
<dbReference type="NCBIfam" id="TIGR01965">
    <property type="entry name" value="VCBS_repeat"/>
    <property type="match status" value="1"/>
</dbReference>